<reference evidence="2 3" key="1">
    <citation type="submission" date="2023-05" db="EMBL/GenBank/DDBJ databases">
        <title>A 100% complete, gapless, phased diploid assembly of the Scenedesmus obliquus UTEX 3031 genome.</title>
        <authorList>
            <person name="Biondi T.C."/>
            <person name="Hanschen E.R."/>
            <person name="Kwon T."/>
            <person name="Eng W."/>
            <person name="Kruse C.P.S."/>
            <person name="Koehler S.I."/>
            <person name="Kunde Y."/>
            <person name="Gleasner C.D."/>
            <person name="You Mak K.T."/>
            <person name="Polle J."/>
            <person name="Hovde B.T."/>
            <person name="Starkenburg S.R."/>
        </authorList>
    </citation>
    <scope>NUCLEOTIDE SEQUENCE [LARGE SCALE GENOMIC DNA]</scope>
    <source>
        <strain evidence="2 3">DOE0152z</strain>
    </source>
</reference>
<evidence type="ECO:0000256" key="1">
    <source>
        <dbReference type="SAM" id="MobiDB-lite"/>
    </source>
</evidence>
<feature type="region of interest" description="Disordered" evidence="1">
    <location>
        <begin position="212"/>
        <end position="240"/>
    </location>
</feature>
<proteinExistence type="predicted"/>
<name>A0ABY8U287_TETOB</name>
<dbReference type="EMBL" id="CP126211">
    <property type="protein sequence ID" value="WIA13803.1"/>
    <property type="molecule type" value="Genomic_DNA"/>
</dbReference>
<evidence type="ECO:0000313" key="2">
    <source>
        <dbReference type="EMBL" id="WIA13803.1"/>
    </source>
</evidence>
<dbReference type="Proteomes" id="UP001244341">
    <property type="component" value="Chromosome 4b"/>
</dbReference>
<sequence>MSSRDLAAAGIKGYYSRRVGLLEQQLLAKQQEWRQLSEENSSLRRREQWLFKSISTLGENLHFSALAAVAVELQPDVDARCAEEIAEVLAQDLQVGLWGRVVRGWRKGGQDLQVYNLMHNVRSSPSGQPEPESYTARVLRDAITPECVQRVRASTNEQLLMQFRELVMRVSFHLGREERRLAREAAAAAAAAAAARQKGAKRKQLQQLGIPQPPEEQQQQQQVQAGAGSGSSGSGTGGSSELDALVSSLDQVVDEYSLHIMLVSMVSFKAVQRLCLYSLDTLQKASPPPSYWADVLAEMQLTPDQMQQVSHAWACYADKIAPHFKRTQELAQQVKELLAAADVASSSMGRLTLGEFGLGSTTGLSLEEADKLQELLNDMSQAFGAMSQLSHAHTFPVWNMFSRLQLARLAVASYPFMPNICQISEAAHWALQDAEDD</sequence>
<gene>
    <name evidence="2" type="ORF">OEZ85_007350</name>
</gene>
<feature type="compositionally biased region" description="Gly residues" evidence="1">
    <location>
        <begin position="227"/>
        <end position="238"/>
    </location>
</feature>
<accession>A0ABY8U287</accession>
<organism evidence="2 3">
    <name type="scientific">Tetradesmus obliquus</name>
    <name type="common">Green alga</name>
    <name type="synonym">Acutodesmus obliquus</name>
    <dbReference type="NCBI Taxonomy" id="3088"/>
    <lineage>
        <taxon>Eukaryota</taxon>
        <taxon>Viridiplantae</taxon>
        <taxon>Chlorophyta</taxon>
        <taxon>core chlorophytes</taxon>
        <taxon>Chlorophyceae</taxon>
        <taxon>CS clade</taxon>
        <taxon>Sphaeropleales</taxon>
        <taxon>Scenedesmaceae</taxon>
        <taxon>Tetradesmus</taxon>
    </lineage>
</organism>
<keyword evidence="3" id="KW-1185">Reference proteome</keyword>
<feature type="compositionally biased region" description="Low complexity" evidence="1">
    <location>
        <begin position="212"/>
        <end position="226"/>
    </location>
</feature>
<protein>
    <submittedName>
        <fullName evidence="2">Uncharacterized protein</fullName>
    </submittedName>
</protein>
<evidence type="ECO:0000313" key="3">
    <source>
        <dbReference type="Proteomes" id="UP001244341"/>
    </source>
</evidence>